<dbReference type="Pfam" id="PF04614">
    <property type="entry name" value="Pex19"/>
    <property type="match status" value="1"/>
</dbReference>
<dbReference type="EMBL" id="VXIS01000046">
    <property type="protein sequence ID" value="KAA8910413.1"/>
    <property type="molecule type" value="Genomic_DNA"/>
</dbReference>
<keyword evidence="3" id="KW-1185">Reference proteome</keyword>
<dbReference type="OrthoDB" id="21292at2759"/>
<feature type="compositionally biased region" description="Polar residues" evidence="1">
    <location>
        <begin position="23"/>
        <end position="39"/>
    </location>
</feature>
<evidence type="ECO:0000313" key="3">
    <source>
        <dbReference type="Proteomes" id="UP000326924"/>
    </source>
</evidence>
<dbReference type="AlphaFoldDB" id="A0A5J5F308"/>
<organism evidence="2 3">
    <name type="scientific">Sphaerosporella brunnea</name>
    <dbReference type="NCBI Taxonomy" id="1250544"/>
    <lineage>
        <taxon>Eukaryota</taxon>
        <taxon>Fungi</taxon>
        <taxon>Dikarya</taxon>
        <taxon>Ascomycota</taxon>
        <taxon>Pezizomycotina</taxon>
        <taxon>Pezizomycetes</taxon>
        <taxon>Pezizales</taxon>
        <taxon>Pyronemataceae</taxon>
        <taxon>Sphaerosporella</taxon>
    </lineage>
</organism>
<proteinExistence type="predicted"/>
<dbReference type="Gene3D" id="1.20.120.900">
    <property type="entry name" value="Pex19, mPTS binding domain"/>
    <property type="match status" value="1"/>
</dbReference>
<dbReference type="FunCoup" id="A0A5J5F308">
    <property type="interactions" value="244"/>
</dbReference>
<sequence>MAGQFEKLAKELNEAMTADPTATAGTSSLPPAKPDSTNFQDRIKATMDRMKSSNAEVDAGLADADSDDFLAEMLKSMGGTGEGGEEDFSTMLVNMMEQLTSKEILYEPMKELYEKYPEWIKKNEATEKKEDMDRYKEQFAIVKEIVLKFDEPNYKDEDESCREYIVERMQKMQTAGAPPAELMGDVGQGLDPPDVPSDCGVQ</sequence>
<dbReference type="GO" id="GO:0033328">
    <property type="term" value="F:peroxisome membrane targeting sequence binding"/>
    <property type="evidence" value="ECO:0007669"/>
    <property type="project" value="TreeGrafter"/>
</dbReference>
<accession>A0A5J5F308</accession>
<evidence type="ECO:0000313" key="2">
    <source>
        <dbReference type="EMBL" id="KAA8910413.1"/>
    </source>
</evidence>
<reference evidence="2 3" key="1">
    <citation type="submission" date="2019-09" db="EMBL/GenBank/DDBJ databases">
        <title>Draft genome of the ectomycorrhizal ascomycete Sphaerosporella brunnea.</title>
        <authorList>
            <consortium name="DOE Joint Genome Institute"/>
            <person name="Benucci G.M."/>
            <person name="Marozzi G."/>
            <person name="Antonielli L."/>
            <person name="Sanchez S."/>
            <person name="Marco P."/>
            <person name="Wang X."/>
            <person name="Falini L.B."/>
            <person name="Barry K."/>
            <person name="Haridas S."/>
            <person name="Lipzen A."/>
            <person name="Labutti K."/>
            <person name="Grigoriev I.V."/>
            <person name="Murat C."/>
            <person name="Martin F."/>
            <person name="Albertini E."/>
            <person name="Donnini D."/>
            <person name="Bonito G."/>
        </authorList>
    </citation>
    <scope>NUCLEOTIDE SEQUENCE [LARGE SCALE GENOMIC DNA]</scope>
    <source>
        <strain evidence="2 3">Sb_GMNB300</strain>
    </source>
</reference>
<evidence type="ECO:0000256" key="1">
    <source>
        <dbReference type="SAM" id="MobiDB-lite"/>
    </source>
</evidence>
<name>A0A5J5F308_9PEZI</name>
<dbReference type="InParanoid" id="A0A5J5F308"/>
<dbReference type="InterPro" id="IPR038322">
    <property type="entry name" value="Pex19_C_sf"/>
</dbReference>
<dbReference type="GO" id="GO:0005778">
    <property type="term" value="C:peroxisomal membrane"/>
    <property type="evidence" value="ECO:0007669"/>
    <property type="project" value="TreeGrafter"/>
</dbReference>
<feature type="region of interest" description="Disordered" evidence="1">
    <location>
        <begin position="1"/>
        <end position="39"/>
    </location>
</feature>
<comment type="caution">
    <text evidence="2">The sequence shown here is derived from an EMBL/GenBank/DDBJ whole genome shotgun (WGS) entry which is preliminary data.</text>
</comment>
<protein>
    <submittedName>
        <fullName evidence="2">Pex19 protein</fullName>
    </submittedName>
</protein>
<dbReference type="Proteomes" id="UP000326924">
    <property type="component" value="Unassembled WGS sequence"/>
</dbReference>
<dbReference type="PANTHER" id="PTHR12774:SF2">
    <property type="entry name" value="PEROXISOMAL BIOGENESIS FACTOR 19"/>
    <property type="match status" value="1"/>
</dbReference>
<dbReference type="InterPro" id="IPR006708">
    <property type="entry name" value="Pex19"/>
</dbReference>
<feature type="region of interest" description="Disordered" evidence="1">
    <location>
        <begin position="172"/>
        <end position="202"/>
    </location>
</feature>
<dbReference type="PANTHER" id="PTHR12774">
    <property type="entry name" value="PEROXISOMAL BIOGENESIS FACTOR 19"/>
    <property type="match status" value="1"/>
</dbReference>
<dbReference type="GO" id="GO:0045046">
    <property type="term" value="P:protein import into peroxisome membrane"/>
    <property type="evidence" value="ECO:0007669"/>
    <property type="project" value="TreeGrafter"/>
</dbReference>
<gene>
    <name evidence="2" type="ORF">FN846DRAFT_540926</name>
</gene>